<reference evidence="1 2" key="1">
    <citation type="journal article" date="2022" name="Hortic Res">
        <title>A haplotype resolved chromosomal level avocado genome allows analysis of novel avocado genes.</title>
        <authorList>
            <person name="Nath O."/>
            <person name="Fletcher S.J."/>
            <person name="Hayward A."/>
            <person name="Shaw L.M."/>
            <person name="Masouleh A.K."/>
            <person name="Furtado A."/>
            <person name="Henry R.J."/>
            <person name="Mitter N."/>
        </authorList>
    </citation>
    <scope>NUCLEOTIDE SEQUENCE [LARGE SCALE GENOMIC DNA]</scope>
    <source>
        <strain evidence="2">cv. Hass</strain>
    </source>
</reference>
<keyword evidence="2" id="KW-1185">Reference proteome</keyword>
<comment type="caution">
    <text evidence="1">The sequence shown here is derived from an EMBL/GenBank/DDBJ whole genome shotgun (WGS) entry which is preliminary data.</text>
</comment>
<evidence type="ECO:0000313" key="1">
    <source>
        <dbReference type="EMBL" id="KAJ8628308.1"/>
    </source>
</evidence>
<name>A0ACC2L4M4_PERAE</name>
<protein>
    <submittedName>
        <fullName evidence="1">Uncharacterized protein</fullName>
    </submittedName>
</protein>
<sequence length="142" mass="15636">MQNSLSKKHGSKLELVLLKCPGKISFGTSRALSRRRVESLCDATRHGWSKHVPRSDPSVSFDDNGTATIGEVVRQRLPSSGPEPETIAPASLSATALRGMTSGTLLLWQREDWPNTLSPFIYPEIQSEKISSSSPEAIFKWN</sequence>
<evidence type="ECO:0000313" key="2">
    <source>
        <dbReference type="Proteomes" id="UP001234297"/>
    </source>
</evidence>
<dbReference type="Proteomes" id="UP001234297">
    <property type="component" value="Chromosome 6"/>
</dbReference>
<gene>
    <name evidence="1" type="ORF">MRB53_021615</name>
</gene>
<proteinExistence type="predicted"/>
<dbReference type="EMBL" id="CM056814">
    <property type="protein sequence ID" value="KAJ8628308.1"/>
    <property type="molecule type" value="Genomic_DNA"/>
</dbReference>
<accession>A0ACC2L4M4</accession>
<organism evidence="1 2">
    <name type="scientific">Persea americana</name>
    <name type="common">Avocado</name>
    <dbReference type="NCBI Taxonomy" id="3435"/>
    <lineage>
        <taxon>Eukaryota</taxon>
        <taxon>Viridiplantae</taxon>
        <taxon>Streptophyta</taxon>
        <taxon>Embryophyta</taxon>
        <taxon>Tracheophyta</taxon>
        <taxon>Spermatophyta</taxon>
        <taxon>Magnoliopsida</taxon>
        <taxon>Magnoliidae</taxon>
        <taxon>Laurales</taxon>
        <taxon>Lauraceae</taxon>
        <taxon>Persea</taxon>
    </lineage>
</organism>